<dbReference type="EMBL" id="AP018400">
    <property type="protein sequence ID" value="BBA93097.1"/>
    <property type="molecule type" value="Genomic_DNA"/>
</dbReference>
<evidence type="ECO:0000313" key="1">
    <source>
        <dbReference type="EMBL" id="BBA93097.1"/>
    </source>
</evidence>
<dbReference type="Proteomes" id="UP000269331">
    <property type="component" value="Chromosome"/>
</dbReference>
<gene>
    <name evidence="1" type="ORF">SR187_7470</name>
</gene>
<dbReference type="RefSeq" id="WP_024532265.1">
    <property type="nucleotide sequence ID" value="NZ_AP018400.1"/>
</dbReference>
<sequence length="107" mass="12461">MKRFLEVILEQIHIFLGNDKAPKPIESDSREEIKNNLELALYKKAAIHVIYSNRSFTGDIVKYDTDQQRIIMKNFKRRVTSIINIEDIKKITLVPESVKTSQKQTKG</sequence>
<dbReference type="AlphaFoldDB" id="A0A2Z5TPT1"/>
<dbReference type="OrthoDB" id="2223583at2"/>
<evidence type="ECO:0008006" key="3">
    <source>
        <dbReference type="Google" id="ProtNLM"/>
    </source>
</evidence>
<dbReference type="KEGG" id="srq:SR187_7470"/>
<evidence type="ECO:0000313" key="2">
    <source>
        <dbReference type="Proteomes" id="UP000269331"/>
    </source>
</evidence>
<proteinExistence type="predicted"/>
<accession>A0A2Z5TPT1</accession>
<organism evidence="1 2">
    <name type="scientific">Streptococcus ruminantium</name>
    <dbReference type="NCBI Taxonomy" id="1917441"/>
    <lineage>
        <taxon>Bacteria</taxon>
        <taxon>Bacillati</taxon>
        <taxon>Bacillota</taxon>
        <taxon>Bacilli</taxon>
        <taxon>Lactobacillales</taxon>
        <taxon>Streptococcaceae</taxon>
        <taxon>Streptococcus</taxon>
    </lineage>
</organism>
<reference evidence="1 2" key="1">
    <citation type="journal article" date="2018" name="Genome Biol. Evol.">
        <title>Complete Genome Sequence of Streptococcus ruminantium sp. nov. GUT-187T (=DSM 104980T =JCM 31869T), the Type Strain of S. ruminantium, and Comparison with Genome Sequences of Streptococcus suis Strains.</title>
        <authorList>
            <person name="Tohya M."/>
            <person name="Sekizaki T."/>
            <person name="Miyoshi-Akiyama T."/>
        </authorList>
    </citation>
    <scope>NUCLEOTIDE SEQUENCE [LARGE SCALE GENOMIC DNA]</scope>
    <source>
        <strain evidence="1 2">GUT187T</strain>
    </source>
</reference>
<name>A0A2Z5TPT1_9STRE</name>
<dbReference type="GeneID" id="52230016"/>
<protein>
    <recommendedName>
        <fullName evidence="3">YolD-like family protein</fullName>
    </recommendedName>
</protein>